<accession>A0A1W1W2B0</accession>
<feature type="domain" description="NADH-rubredoxin oxidoreductase C-terminal" evidence="5">
    <location>
        <begin position="310"/>
        <end position="381"/>
    </location>
</feature>
<dbReference type="GO" id="GO:0016491">
    <property type="term" value="F:oxidoreductase activity"/>
    <property type="evidence" value="ECO:0007669"/>
    <property type="project" value="InterPro"/>
</dbReference>
<dbReference type="STRING" id="698762.SAMN00808754_3056"/>
<evidence type="ECO:0000256" key="2">
    <source>
        <dbReference type="ARBA" id="ARBA00022630"/>
    </source>
</evidence>
<dbReference type="PANTHER" id="PTHR43429:SF3">
    <property type="entry name" value="NITRITE REDUCTASE [NAD(P)H]"/>
    <property type="match status" value="1"/>
</dbReference>
<evidence type="ECO:0000259" key="4">
    <source>
        <dbReference type="Pfam" id="PF07992"/>
    </source>
</evidence>
<evidence type="ECO:0000256" key="1">
    <source>
        <dbReference type="ARBA" id="ARBA00001974"/>
    </source>
</evidence>
<comment type="cofactor">
    <cofactor evidence="1">
        <name>FAD</name>
        <dbReference type="ChEBI" id="CHEBI:57692"/>
    </cofactor>
</comment>
<dbReference type="EMBL" id="LT838272">
    <property type="protein sequence ID" value="SMB99726.1"/>
    <property type="molecule type" value="Genomic_DNA"/>
</dbReference>
<name>A0A1W1W2B0_9FIRM</name>
<evidence type="ECO:0000313" key="6">
    <source>
        <dbReference type="EMBL" id="SMB99726.1"/>
    </source>
</evidence>
<organism evidence="6 7">
    <name type="scientific">Thermanaeromonas toyohensis ToBE</name>
    <dbReference type="NCBI Taxonomy" id="698762"/>
    <lineage>
        <taxon>Bacteria</taxon>
        <taxon>Bacillati</taxon>
        <taxon>Bacillota</taxon>
        <taxon>Clostridia</taxon>
        <taxon>Neomoorellales</taxon>
        <taxon>Neomoorellaceae</taxon>
        <taxon>Thermanaeromonas</taxon>
    </lineage>
</organism>
<feature type="domain" description="FAD/NAD(P)-binding" evidence="4">
    <location>
        <begin position="2"/>
        <end position="291"/>
    </location>
</feature>
<dbReference type="SUPFAM" id="SSF51905">
    <property type="entry name" value="FAD/NAD(P)-binding domain"/>
    <property type="match status" value="2"/>
</dbReference>
<dbReference type="InterPro" id="IPR023753">
    <property type="entry name" value="FAD/NAD-binding_dom"/>
</dbReference>
<dbReference type="PANTHER" id="PTHR43429">
    <property type="entry name" value="PYRIDINE NUCLEOTIDE-DISULFIDE OXIDOREDUCTASE DOMAIN-CONTAINING"/>
    <property type="match status" value="1"/>
</dbReference>
<evidence type="ECO:0000256" key="3">
    <source>
        <dbReference type="ARBA" id="ARBA00022827"/>
    </source>
</evidence>
<dbReference type="RefSeq" id="WP_084666716.1">
    <property type="nucleotide sequence ID" value="NZ_LT838272.1"/>
</dbReference>
<keyword evidence="2" id="KW-0285">Flavoprotein</keyword>
<dbReference type="Pfam" id="PF18267">
    <property type="entry name" value="Rubredoxin_C"/>
    <property type="match status" value="1"/>
</dbReference>
<dbReference type="Proteomes" id="UP000192569">
    <property type="component" value="Chromosome I"/>
</dbReference>
<protein>
    <submittedName>
        <fullName evidence="6">Pyridine nucleotide-disulphide oxidoreductase</fullName>
    </submittedName>
</protein>
<dbReference type="Gene3D" id="3.30.390.30">
    <property type="match status" value="1"/>
</dbReference>
<proteinExistence type="predicted"/>
<dbReference type="Pfam" id="PF07992">
    <property type="entry name" value="Pyr_redox_2"/>
    <property type="match status" value="1"/>
</dbReference>
<dbReference type="InterPro" id="IPR050260">
    <property type="entry name" value="FAD-bd_OxRdtase"/>
</dbReference>
<reference evidence="6 7" key="1">
    <citation type="submission" date="2017-04" db="EMBL/GenBank/DDBJ databases">
        <authorList>
            <person name="Afonso C.L."/>
            <person name="Miller P.J."/>
            <person name="Scott M.A."/>
            <person name="Spackman E."/>
            <person name="Goraichik I."/>
            <person name="Dimitrov K.M."/>
            <person name="Suarez D.L."/>
            <person name="Swayne D.E."/>
        </authorList>
    </citation>
    <scope>NUCLEOTIDE SEQUENCE [LARGE SCALE GENOMIC DNA]</scope>
    <source>
        <strain evidence="6 7">ToBE</strain>
    </source>
</reference>
<keyword evidence="7" id="KW-1185">Reference proteome</keyword>
<sequence>MRYVIIGNSVAAINACQGIRELDKEGPITIVSAEKYYAYGRPLISYWLEGKTGEDKMPYLPPDFYTRHNINVLLGRKALRIDWERREVELDDASRLPYDRLLIATGGKAIVPPLEGLQEEDYVTFLTYDDVRRLAEAAHPGKEAVILGAGPSGLKAMESLVSRGLGVTMVELAPRIWSPVLDTEAATLVTSFLREKGVRVILEDTILGGSRKEGGKLKLNLKSGKELEADLLVVAIGVRPNVELLEQAPGVTLKRGVVVDEYLNVGLPGVFAAGDVVEGNPPLLPHAAAQGRLAGRNMAGAKEKYKGSSPYNALGFLGLHIISMGITNCEPGQGYEILVQKEEKKRVYRKLVLGNSYLVGALFINRVDGAGLYRWLIEEKIDVLPFKDKLFQDDFGFLDLPPALWEPRLKA</sequence>
<dbReference type="PRINTS" id="PR00411">
    <property type="entry name" value="PNDRDTASEI"/>
</dbReference>
<evidence type="ECO:0000313" key="7">
    <source>
        <dbReference type="Proteomes" id="UP000192569"/>
    </source>
</evidence>
<dbReference type="InterPro" id="IPR016156">
    <property type="entry name" value="FAD/NAD-linked_Rdtase_dimer_sf"/>
</dbReference>
<keyword evidence="3" id="KW-0274">FAD</keyword>
<evidence type="ECO:0000259" key="5">
    <source>
        <dbReference type="Pfam" id="PF18267"/>
    </source>
</evidence>
<gene>
    <name evidence="6" type="ORF">SAMN00808754_3056</name>
</gene>
<dbReference type="InterPro" id="IPR041575">
    <property type="entry name" value="Rubredoxin_C"/>
</dbReference>
<dbReference type="PRINTS" id="PR00368">
    <property type="entry name" value="FADPNR"/>
</dbReference>
<dbReference type="Gene3D" id="3.50.50.60">
    <property type="entry name" value="FAD/NAD(P)-binding domain"/>
    <property type="match status" value="2"/>
</dbReference>
<dbReference type="OrthoDB" id="9807946at2"/>
<dbReference type="InterPro" id="IPR036188">
    <property type="entry name" value="FAD/NAD-bd_sf"/>
</dbReference>
<dbReference type="AlphaFoldDB" id="A0A1W1W2B0"/>